<dbReference type="PANTHER" id="PTHR21089">
    <property type="entry name" value="SHIKIMATE DEHYDROGENASE"/>
    <property type="match status" value="1"/>
</dbReference>
<feature type="active site" description="Proton acceptor" evidence="8">
    <location>
        <position position="66"/>
    </location>
</feature>
<dbReference type="Gene3D" id="3.40.50.720">
    <property type="entry name" value="NAD(P)-binding Rossmann-like Domain"/>
    <property type="match status" value="1"/>
</dbReference>
<dbReference type="Proteomes" id="UP001285636">
    <property type="component" value="Unassembled WGS sequence"/>
</dbReference>
<evidence type="ECO:0000256" key="6">
    <source>
        <dbReference type="ARBA" id="ARBA00023141"/>
    </source>
</evidence>
<dbReference type="InterPro" id="IPR013708">
    <property type="entry name" value="Shikimate_DH-bd_N"/>
</dbReference>
<evidence type="ECO:0000256" key="7">
    <source>
        <dbReference type="ARBA" id="ARBA00049442"/>
    </source>
</evidence>
<evidence type="ECO:0000256" key="3">
    <source>
        <dbReference type="ARBA" id="ARBA00022605"/>
    </source>
</evidence>
<comment type="subunit">
    <text evidence="8">Homodimer.</text>
</comment>
<dbReference type="SUPFAM" id="SSF53223">
    <property type="entry name" value="Aminoacid dehydrogenase-like, N-terminal domain"/>
    <property type="match status" value="1"/>
</dbReference>
<evidence type="ECO:0000256" key="8">
    <source>
        <dbReference type="HAMAP-Rule" id="MF_00222"/>
    </source>
</evidence>
<comment type="caution">
    <text evidence="8">Lacks conserved residue(s) required for the propagation of feature annotation.</text>
</comment>
<organism evidence="12 13">
    <name type="scientific">Alkalihalophilus pseudofirmus</name>
    <name type="common">Bacillus pseudofirmus</name>
    <dbReference type="NCBI Taxonomy" id="79885"/>
    <lineage>
        <taxon>Bacteria</taxon>
        <taxon>Bacillati</taxon>
        <taxon>Bacillota</taxon>
        <taxon>Bacilli</taxon>
        <taxon>Bacillales</taxon>
        <taxon>Bacillaceae</taxon>
        <taxon>Alkalihalophilus</taxon>
    </lineage>
</organism>
<dbReference type="GO" id="GO:0009423">
    <property type="term" value="P:chorismate biosynthetic process"/>
    <property type="evidence" value="ECO:0007669"/>
    <property type="project" value="UniProtKB-UniRule"/>
</dbReference>
<dbReference type="NCBIfam" id="TIGR00507">
    <property type="entry name" value="aroE"/>
    <property type="match status" value="1"/>
</dbReference>
<comment type="catalytic activity">
    <reaction evidence="7 8">
        <text>shikimate + NADP(+) = 3-dehydroshikimate + NADPH + H(+)</text>
        <dbReference type="Rhea" id="RHEA:17737"/>
        <dbReference type="ChEBI" id="CHEBI:15378"/>
        <dbReference type="ChEBI" id="CHEBI:16630"/>
        <dbReference type="ChEBI" id="CHEBI:36208"/>
        <dbReference type="ChEBI" id="CHEBI:57783"/>
        <dbReference type="ChEBI" id="CHEBI:58349"/>
        <dbReference type="EC" id="1.1.1.25"/>
    </reaction>
</comment>
<name>A0AAJ2KY45_ALKPS</name>
<gene>
    <name evidence="8 12" type="primary">aroE</name>
    <name evidence="12" type="ORF">RYX45_01830</name>
</gene>
<dbReference type="SUPFAM" id="SSF51735">
    <property type="entry name" value="NAD(P)-binding Rossmann-fold domains"/>
    <property type="match status" value="1"/>
</dbReference>
<feature type="binding site" evidence="8">
    <location>
        <position position="222"/>
    </location>
    <ligand>
        <name>shikimate</name>
        <dbReference type="ChEBI" id="CHEBI:36208"/>
    </ligand>
</feature>
<dbReference type="HAMAP" id="MF_00222">
    <property type="entry name" value="Shikimate_DH_AroE"/>
    <property type="match status" value="1"/>
</dbReference>
<dbReference type="InterPro" id="IPR006151">
    <property type="entry name" value="Shikm_DH/Glu-tRNA_Rdtase"/>
</dbReference>
<keyword evidence="3 8" id="KW-0028">Amino-acid biosynthesis</keyword>
<dbReference type="CDD" id="cd01065">
    <property type="entry name" value="NAD_bind_Shikimate_DH"/>
    <property type="match status" value="1"/>
</dbReference>
<feature type="domain" description="Quinate/shikimate 5-dehydrogenase/glutamyl-tRNA reductase" evidence="9">
    <location>
        <begin position="117"/>
        <end position="195"/>
    </location>
</feature>
<evidence type="ECO:0000259" key="11">
    <source>
        <dbReference type="Pfam" id="PF18317"/>
    </source>
</evidence>
<dbReference type="GO" id="GO:0008652">
    <property type="term" value="P:amino acid biosynthetic process"/>
    <property type="evidence" value="ECO:0007669"/>
    <property type="project" value="UniProtKB-KW"/>
</dbReference>
<dbReference type="InterPro" id="IPR036291">
    <property type="entry name" value="NAD(P)-bd_dom_sf"/>
</dbReference>
<sequence>MGKRFGLIGHPVAHSMSPQMHNDAFKDWQIDADYVALDVEAGDLEEVTEKIRNGEIDGVNVTIPHKVAIMNFLDEIDREAERIGAVNTIVRHDGKLVGYNTDGAGYMQSIEPYLPSNVKDMNILVIGAGGAARAVCASFLGAGVSSLVVANRTKEKADTLLNLISTNQDQTNAMTLSEAENGLEKFDLIVNTTSVGMSPYTEQMPISLRKLKDKAIVSDLIYNPLETAFLKEAAERGATTVNGVGMFVNQGALSFEYWTGIKPDRKRMTNIVLKTLGG</sequence>
<dbReference type="RefSeq" id="WP_323465727.1">
    <property type="nucleotide sequence ID" value="NZ_CP144224.1"/>
</dbReference>
<dbReference type="NCBIfam" id="NF001319">
    <property type="entry name" value="PRK00258.3-3"/>
    <property type="match status" value="1"/>
</dbReference>
<feature type="binding site" evidence="8">
    <location>
        <begin position="15"/>
        <end position="17"/>
    </location>
    <ligand>
        <name>shikimate</name>
        <dbReference type="ChEBI" id="CHEBI:36208"/>
    </ligand>
</feature>
<comment type="function">
    <text evidence="8">Involved in the biosynthesis of the chorismate, which leads to the biosynthesis of aromatic amino acids. Catalyzes the reversible NADPH linked reduction of 3-dehydroshikimate (DHSA) to yield shikimate (SA).</text>
</comment>
<evidence type="ECO:0000313" key="13">
    <source>
        <dbReference type="Proteomes" id="UP001285636"/>
    </source>
</evidence>
<feature type="binding site" evidence="8">
    <location>
        <begin position="151"/>
        <end position="156"/>
    </location>
    <ligand>
        <name>NADP(+)</name>
        <dbReference type="ChEBI" id="CHEBI:58349"/>
    </ligand>
</feature>
<dbReference type="Pfam" id="PF18317">
    <property type="entry name" value="SDH_C"/>
    <property type="match status" value="1"/>
</dbReference>
<accession>A0AAJ2KY45</accession>
<evidence type="ECO:0000259" key="9">
    <source>
        <dbReference type="Pfam" id="PF01488"/>
    </source>
</evidence>
<feature type="domain" description="SDH C-terminal" evidence="11">
    <location>
        <begin position="243"/>
        <end position="272"/>
    </location>
</feature>
<dbReference type="EC" id="1.1.1.25" evidence="2 8"/>
<dbReference type="PANTHER" id="PTHR21089:SF1">
    <property type="entry name" value="BIFUNCTIONAL 3-DEHYDROQUINATE DEHYDRATASE_SHIKIMATE DEHYDROGENASE, CHLOROPLASTIC"/>
    <property type="match status" value="1"/>
</dbReference>
<dbReference type="GO" id="GO:0005829">
    <property type="term" value="C:cytosol"/>
    <property type="evidence" value="ECO:0007669"/>
    <property type="project" value="TreeGrafter"/>
</dbReference>
<feature type="binding site" evidence="8">
    <location>
        <position position="87"/>
    </location>
    <ligand>
        <name>shikimate</name>
        <dbReference type="ChEBI" id="CHEBI:36208"/>
    </ligand>
</feature>
<dbReference type="EMBL" id="JAWJAY010000001">
    <property type="protein sequence ID" value="MDV2883903.1"/>
    <property type="molecule type" value="Genomic_DNA"/>
</dbReference>
<dbReference type="InterPro" id="IPR011342">
    <property type="entry name" value="Shikimate_DH"/>
</dbReference>
<protein>
    <recommendedName>
        <fullName evidence="2 8">Shikimate dehydrogenase (NADP(+))</fullName>
        <shortName evidence="8">SDH</shortName>
        <ecNumber evidence="2 8">1.1.1.25</ecNumber>
    </recommendedName>
</protein>
<keyword evidence="4 8" id="KW-0521">NADP</keyword>
<comment type="caution">
    <text evidence="12">The sequence shown here is derived from an EMBL/GenBank/DDBJ whole genome shotgun (WGS) entry which is preliminary data.</text>
</comment>
<dbReference type="AlphaFoldDB" id="A0AAJ2KY45"/>
<keyword evidence="6 8" id="KW-0057">Aromatic amino acid biosynthesis</keyword>
<evidence type="ECO:0000256" key="4">
    <source>
        <dbReference type="ARBA" id="ARBA00022857"/>
    </source>
</evidence>
<reference evidence="12" key="1">
    <citation type="submission" date="2023-10" db="EMBL/GenBank/DDBJ databases">
        <title>Screening of Alkalihalophilus pseudofirmusBZ-TG-HK211 and Its Alleviation of Salt Stress on Rapeseed Growth.</title>
        <authorList>
            <person name="Zhao B."/>
            <person name="Guo T."/>
        </authorList>
    </citation>
    <scope>NUCLEOTIDE SEQUENCE</scope>
    <source>
        <strain evidence="12">BZ-TG-HK211</strain>
    </source>
</reference>
<evidence type="ECO:0000259" key="10">
    <source>
        <dbReference type="Pfam" id="PF08501"/>
    </source>
</evidence>
<dbReference type="GO" id="GO:0050661">
    <property type="term" value="F:NADP binding"/>
    <property type="evidence" value="ECO:0007669"/>
    <property type="project" value="InterPro"/>
</dbReference>
<feature type="domain" description="Shikimate dehydrogenase substrate binding N-terminal" evidence="10">
    <location>
        <begin position="7"/>
        <end position="89"/>
    </location>
</feature>
<feature type="binding site" evidence="8">
    <location>
        <position position="220"/>
    </location>
    <ligand>
        <name>NADP(+)</name>
        <dbReference type="ChEBI" id="CHEBI:58349"/>
    </ligand>
</feature>
<feature type="binding site" evidence="8">
    <location>
        <position position="102"/>
    </location>
    <ligand>
        <name>shikimate</name>
        <dbReference type="ChEBI" id="CHEBI:36208"/>
    </ligand>
</feature>
<feature type="binding site" evidence="8">
    <location>
        <position position="62"/>
    </location>
    <ligand>
        <name>shikimate</name>
        <dbReference type="ChEBI" id="CHEBI:36208"/>
    </ligand>
</feature>
<dbReference type="GO" id="GO:0009073">
    <property type="term" value="P:aromatic amino acid family biosynthetic process"/>
    <property type="evidence" value="ECO:0007669"/>
    <property type="project" value="UniProtKB-KW"/>
</dbReference>
<evidence type="ECO:0000313" key="12">
    <source>
        <dbReference type="EMBL" id="MDV2883903.1"/>
    </source>
</evidence>
<dbReference type="GO" id="GO:0004764">
    <property type="term" value="F:shikimate 3-dehydrogenase (NADP+) activity"/>
    <property type="evidence" value="ECO:0007669"/>
    <property type="project" value="UniProtKB-UniRule"/>
</dbReference>
<feature type="binding site" evidence="8">
    <location>
        <position position="250"/>
    </location>
    <ligand>
        <name>shikimate</name>
        <dbReference type="ChEBI" id="CHEBI:36208"/>
    </ligand>
</feature>
<dbReference type="Pfam" id="PF08501">
    <property type="entry name" value="Shikimate_dh_N"/>
    <property type="match status" value="1"/>
</dbReference>
<proteinExistence type="inferred from homology"/>
<dbReference type="Pfam" id="PF01488">
    <property type="entry name" value="Shikimate_DH"/>
    <property type="match status" value="1"/>
</dbReference>
<dbReference type="InterPro" id="IPR046346">
    <property type="entry name" value="Aminoacid_DH-like_N_sf"/>
</dbReference>
<feature type="binding site" evidence="8">
    <location>
        <position position="243"/>
    </location>
    <ligand>
        <name>NADP(+)</name>
        <dbReference type="ChEBI" id="CHEBI:58349"/>
    </ligand>
</feature>
<dbReference type="InterPro" id="IPR041121">
    <property type="entry name" value="SDH_C"/>
</dbReference>
<keyword evidence="5 8" id="KW-0560">Oxidoreductase</keyword>
<evidence type="ECO:0000256" key="1">
    <source>
        <dbReference type="ARBA" id="ARBA00004871"/>
    </source>
</evidence>
<comment type="pathway">
    <text evidence="1 8">Metabolic intermediate biosynthesis; chorismate biosynthesis; chorismate from D-erythrose 4-phosphate and phosphoenolpyruvate: step 4/7.</text>
</comment>
<evidence type="ECO:0000256" key="5">
    <source>
        <dbReference type="ARBA" id="ARBA00023002"/>
    </source>
</evidence>
<comment type="similarity">
    <text evidence="8">Belongs to the shikimate dehydrogenase family.</text>
</comment>
<dbReference type="GO" id="GO:0019632">
    <property type="term" value="P:shikimate metabolic process"/>
    <property type="evidence" value="ECO:0007669"/>
    <property type="project" value="InterPro"/>
</dbReference>
<dbReference type="InterPro" id="IPR022893">
    <property type="entry name" value="Shikimate_DH_fam"/>
</dbReference>
<dbReference type="Gene3D" id="3.40.50.10860">
    <property type="entry name" value="Leucine Dehydrogenase, chain A, domain 1"/>
    <property type="match status" value="1"/>
</dbReference>
<feature type="binding site" evidence="8">
    <location>
        <begin position="127"/>
        <end position="131"/>
    </location>
    <ligand>
        <name>NADP(+)</name>
        <dbReference type="ChEBI" id="CHEBI:58349"/>
    </ligand>
</feature>
<evidence type="ECO:0000256" key="2">
    <source>
        <dbReference type="ARBA" id="ARBA00012962"/>
    </source>
</evidence>